<proteinExistence type="predicted"/>
<protein>
    <submittedName>
        <fullName evidence="2">Uncharacterized protein</fullName>
    </submittedName>
</protein>
<reference evidence="2 3" key="1">
    <citation type="submission" date="2024-04" db="EMBL/GenBank/DDBJ databases">
        <title>Tritrichomonas musculus Genome.</title>
        <authorList>
            <person name="Alves-Ferreira E."/>
            <person name="Grigg M."/>
            <person name="Lorenzi H."/>
            <person name="Galac M."/>
        </authorList>
    </citation>
    <scope>NUCLEOTIDE SEQUENCE [LARGE SCALE GENOMIC DNA]</scope>
    <source>
        <strain evidence="2 3">EAF2021</strain>
    </source>
</reference>
<gene>
    <name evidence="2" type="ORF">M9Y10_003923</name>
</gene>
<feature type="region of interest" description="Disordered" evidence="1">
    <location>
        <begin position="84"/>
        <end position="127"/>
    </location>
</feature>
<keyword evidence="3" id="KW-1185">Reference proteome</keyword>
<accession>A0ABR2JSJ2</accession>
<evidence type="ECO:0000313" key="3">
    <source>
        <dbReference type="Proteomes" id="UP001470230"/>
    </source>
</evidence>
<feature type="compositionally biased region" description="Basic and acidic residues" evidence="1">
    <location>
        <begin position="84"/>
        <end position="116"/>
    </location>
</feature>
<comment type="caution">
    <text evidence="2">The sequence shown here is derived from an EMBL/GenBank/DDBJ whole genome shotgun (WGS) entry which is preliminary data.</text>
</comment>
<name>A0ABR2JSJ2_9EUKA</name>
<dbReference type="EMBL" id="JAPFFF010000010">
    <property type="protein sequence ID" value="KAK8881192.1"/>
    <property type="molecule type" value="Genomic_DNA"/>
</dbReference>
<organism evidence="2 3">
    <name type="scientific">Tritrichomonas musculus</name>
    <dbReference type="NCBI Taxonomy" id="1915356"/>
    <lineage>
        <taxon>Eukaryota</taxon>
        <taxon>Metamonada</taxon>
        <taxon>Parabasalia</taxon>
        <taxon>Tritrichomonadida</taxon>
        <taxon>Tritrichomonadidae</taxon>
        <taxon>Tritrichomonas</taxon>
    </lineage>
</organism>
<sequence>MSLVFEKVNPKLNTNANESLHAEVARVANKNTPWSKEGYEARVSYAYLHHNEPIKCPFLIRERNQIPPNPVDIKHIYDINKERSKPKEYRSSEEYRNKESERRQKWRADMKTKKGDYTGIKKNPDLK</sequence>
<evidence type="ECO:0000313" key="2">
    <source>
        <dbReference type="EMBL" id="KAK8881192.1"/>
    </source>
</evidence>
<evidence type="ECO:0000256" key="1">
    <source>
        <dbReference type="SAM" id="MobiDB-lite"/>
    </source>
</evidence>
<dbReference type="Proteomes" id="UP001470230">
    <property type="component" value="Unassembled WGS sequence"/>
</dbReference>